<dbReference type="Pfam" id="PF01850">
    <property type="entry name" value="PIN"/>
    <property type="match status" value="1"/>
</dbReference>
<dbReference type="RefSeq" id="WP_137258870.1">
    <property type="nucleotide sequence ID" value="NZ_JBHSPQ010000007.1"/>
</dbReference>
<dbReference type="Gene3D" id="3.40.50.1010">
    <property type="entry name" value="5'-nuclease"/>
    <property type="match status" value="1"/>
</dbReference>
<evidence type="ECO:0000256" key="1">
    <source>
        <dbReference type="ARBA" id="ARBA00001946"/>
    </source>
</evidence>
<comment type="caution">
    <text evidence="10">The sequence shown here is derived from an EMBL/GenBank/DDBJ whole genome shotgun (WGS) entry which is preliminary data.</text>
</comment>
<evidence type="ECO:0000256" key="6">
    <source>
        <dbReference type="ARBA" id="ARBA00022842"/>
    </source>
</evidence>
<comment type="similarity">
    <text evidence="7 8">Belongs to the PINc/VapC protein family.</text>
</comment>
<dbReference type="SUPFAM" id="SSF88723">
    <property type="entry name" value="PIN domain-like"/>
    <property type="match status" value="1"/>
</dbReference>
<evidence type="ECO:0000256" key="3">
    <source>
        <dbReference type="ARBA" id="ARBA00022722"/>
    </source>
</evidence>
<evidence type="ECO:0000256" key="2">
    <source>
        <dbReference type="ARBA" id="ARBA00022649"/>
    </source>
</evidence>
<keyword evidence="3 8" id="KW-0540">Nuclease</keyword>
<comment type="cofactor">
    <cofactor evidence="1 8">
        <name>Mg(2+)</name>
        <dbReference type="ChEBI" id="CHEBI:18420"/>
    </cofactor>
</comment>
<dbReference type="EC" id="3.1.-.-" evidence="8"/>
<feature type="binding site" evidence="8">
    <location>
        <position position="6"/>
    </location>
    <ligand>
        <name>Mg(2+)</name>
        <dbReference type="ChEBI" id="CHEBI:18420"/>
    </ligand>
</feature>
<dbReference type="InterPro" id="IPR002716">
    <property type="entry name" value="PIN_dom"/>
</dbReference>
<evidence type="ECO:0000256" key="5">
    <source>
        <dbReference type="ARBA" id="ARBA00022801"/>
    </source>
</evidence>
<keyword evidence="5 8" id="KW-0378">Hydrolase</keyword>
<evidence type="ECO:0000256" key="7">
    <source>
        <dbReference type="ARBA" id="ARBA00038093"/>
    </source>
</evidence>
<reference evidence="10 11" key="1">
    <citation type="submission" date="2019-04" db="EMBL/GenBank/DDBJ databases">
        <title>Kribbella sp. NEAU-THZ 27 nov., a novel actinomycete isolated from soil.</title>
        <authorList>
            <person name="Duan L."/>
        </authorList>
    </citation>
    <scope>NUCLEOTIDE SEQUENCE [LARGE SCALE GENOMIC DNA]</scope>
    <source>
        <strain evidence="11">NEAU-THZ27</strain>
    </source>
</reference>
<dbReference type="InterPro" id="IPR029060">
    <property type="entry name" value="PIN-like_dom_sf"/>
</dbReference>
<dbReference type="AlphaFoldDB" id="A0A4U3LJV1"/>
<dbReference type="PANTHER" id="PTHR33653">
    <property type="entry name" value="RIBONUCLEASE VAPC2"/>
    <property type="match status" value="1"/>
</dbReference>
<keyword evidence="4 8" id="KW-0479">Metal-binding</keyword>
<evidence type="ECO:0000259" key="9">
    <source>
        <dbReference type="Pfam" id="PF01850"/>
    </source>
</evidence>
<accession>A0A4U3LJV1</accession>
<sequence length="126" mass="13435">MRALLDTSVLIKGLEEPVDAEFAISTVSLAELHFGVLVAKSPEIRAARLRRLAGIERAFEALPVTDAVARTYGSFAAAVAAAGAQPRARAFDLLIAATAATHEAALYTRNPKDFRAVQEFVEIVAV</sequence>
<dbReference type="GO" id="GO:0016787">
    <property type="term" value="F:hydrolase activity"/>
    <property type="evidence" value="ECO:0007669"/>
    <property type="project" value="UniProtKB-KW"/>
</dbReference>
<keyword evidence="2 8" id="KW-1277">Toxin-antitoxin system</keyword>
<keyword evidence="8" id="KW-0800">Toxin</keyword>
<protein>
    <recommendedName>
        <fullName evidence="8">Ribonuclease VapC</fullName>
        <shortName evidence="8">RNase VapC</shortName>
        <ecNumber evidence="8">3.1.-.-</ecNumber>
    </recommendedName>
    <alternativeName>
        <fullName evidence="8">Toxin VapC</fullName>
    </alternativeName>
</protein>
<dbReference type="GO" id="GO:0000287">
    <property type="term" value="F:magnesium ion binding"/>
    <property type="evidence" value="ECO:0007669"/>
    <property type="project" value="UniProtKB-UniRule"/>
</dbReference>
<dbReference type="PANTHER" id="PTHR33653:SF1">
    <property type="entry name" value="RIBONUCLEASE VAPC2"/>
    <property type="match status" value="1"/>
</dbReference>
<feature type="domain" description="PIN" evidence="9">
    <location>
        <begin position="4"/>
        <end position="117"/>
    </location>
</feature>
<comment type="function">
    <text evidence="8">Toxic component of a toxin-antitoxin (TA) system. An RNase.</text>
</comment>
<keyword evidence="11" id="KW-1185">Reference proteome</keyword>
<evidence type="ECO:0000256" key="4">
    <source>
        <dbReference type="ARBA" id="ARBA00022723"/>
    </source>
</evidence>
<dbReference type="InterPro" id="IPR050556">
    <property type="entry name" value="Type_II_TA_system_RNase"/>
</dbReference>
<dbReference type="GO" id="GO:0004540">
    <property type="term" value="F:RNA nuclease activity"/>
    <property type="evidence" value="ECO:0007669"/>
    <property type="project" value="InterPro"/>
</dbReference>
<evidence type="ECO:0000313" key="11">
    <source>
        <dbReference type="Proteomes" id="UP000305836"/>
    </source>
</evidence>
<dbReference type="HAMAP" id="MF_00265">
    <property type="entry name" value="VapC_Nob1"/>
    <property type="match status" value="1"/>
</dbReference>
<dbReference type="Proteomes" id="UP000305836">
    <property type="component" value="Unassembled WGS sequence"/>
</dbReference>
<evidence type="ECO:0000256" key="8">
    <source>
        <dbReference type="HAMAP-Rule" id="MF_00265"/>
    </source>
</evidence>
<proteinExistence type="inferred from homology"/>
<dbReference type="GO" id="GO:0090729">
    <property type="term" value="F:toxin activity"/>
    <property type="evidence" value="ECO:0007669"/>
    <property type="project" value="UniProtKB-KW"/>
</dbReference>
<evidence type="ECO:0000313" key="10">
    <source>
        <dbReference type="EMBL" id="TKK74427.1"/>
    </source>
</evidence>
<dbReference type="EMBL" id="SZPZ01000006">
    <property type="protein sequence ID" value="TKK74427.1"/>
    <property type="molecule type" value="Genomic_DNA"/>
</dbReference>
<dbReference type="InterPro" id="IPR022907">
    <property type="entry name" value="VapC_family"/>
</dbReference>
<gene>
    <name evidence="8" type="primary">vapC</name>
    <name evidence="10" type="ORF">FDA38_37225</name>
</gene>
<organism evidence="10 11">
    <name type="scientific">Kribbella jiaozuonensis</name>
    <dbReference type="NCBI Taxonomy" id="2575441"/>
    <lineage>
        <taxon>Bacteria</taxon>
        <taxon>Bacillati</taxon>
        <taxon>Actinomycetota</taxon>
        <taxon>Actinomycetes</taxon>
        <taxon>Propionibacteriales</taxon>
        <taxon>Kribbellaceae</taxon>
        <taxon>Kribbella</taxon>
    </lineage>
</organism>
<name>A0A4U3LJV1_9ACTN</name>
<dbReference type="OrthoDB" id="9815354at2"/>
<feature type="binding site" evidence="8">
    <location>
        <position position="92"/>
    </location>
    <ligand>
        <name>Mg(2+)</name>
        <dbReference type="ChEBI" id="CHEBI:18420"/>
    </ligand>
</feature>
<keyword evidence="6 8" id="KW-0460">Magnesium</keyword>